<feature type="repeat" description="ANK" evidence="7">
    <location>
        <begin position="43"/>
        <end position="75"/>
    </location>
</feature>
<dbReference type="OMA" id="MEDNNGH"/>
<dbReference type="EMBL" id="KK198763">
    <property type="protein sequence ID" value="KCW46201.1"/>
    <property type="molecule type" value="Genomic_DNA"/>
</dbReference>
<dbReference type="AlphaFoldDB" id="A0A058ZXV8"/>
<gene>
    <name evidence="10" type="ORF">EUGRSUZ_K00101</name>
</gene>
<dbReference type="InterPro" id="IPR002110">
    <property type="entry name" value="Ankyrin_rpt"/>
</dbReference>
<feature type="repeat" description="ANK" evidence="7">
    <location>
        <begin position="228"/>
        <end position="261"/>
    </location>
</feature>
<feature type="repeat" description="ANK" evidence="7">
    <location>
        <begin position="192"/>
        <end position="213"/>
    </location>
</feature>
<feature type="repeat" description="ANK" evidence="7">
    <location>
        <begin position="124"/>
        <end position="156"/>
    </location>
</feature>
<dbReference type="InterPro" id="IPR036770">
    <property type="entry name" value="Ankyrin_rpt-contain_sf"/>
</dbReference>
<feature type="transmembrane region" description="Helical" evidence="8">
    <location>
        <begin position="418"/>
        <end position="444"/>
    </location>
</feature>
<evidence type="ECO:0000256" key="6">
    <source>
        <dbReference type="ARBA" id="ARBA00023136"/>
    </source>
</evidence>
<dbReference type="Pfam" id="PF12796">
    <property type="entry name" value="Ank_2"/>
    <property type="match status" value="2"/>
</dbReference>
<evidence type="ECO:0000259" key="9">
    <source>
        <dbReference type="Pfam" id="PF13962"/>
    </source>
</evidence>
<keyword evidence="2 8" id="KW-0812">Transmembrane</keyword>
<dbReference type="Gene3D" id="1.25.40.20">
    <property type="entry name" value="Ankyrin repeat-containing domain"/>
    <property type="match status" value="2"/>
</dbReference>
<comment type="subcellular location">
    <subcellularLocation>
        <location evidence="1">Membrane</location>
        <topology evidence="1">Multi-pass membrane protein</topology>
    </subcellularLocation>
</comment>
<evidence type="ECO:0000256" key="8">
    <source>
        <dbReference type="SAM" id="Phobius"/>
    </source>
</evidence>
<evidence type="ECO:0000256" key="3">
    <source>
        <dbReference type="ARBA" id="ARBA00022737"/>
    </source>
</evidence>
<evidence type="ECO:0000256" key="5">
    <source>
        <dbReference type="ARBA" id="ARBA00023043"/>
    </source>
</evidence>
<accession>A0A058ZXV8</accession>
<dbReference type="InterPro" id="IPR026961">
    <property type="entry name" value="PGG_dom"/>
</dbReference>
<dbReference type="eggNOG" id="KOG0504">
    <property type="taxonomic scope" value="Eukaryota"/>
</dbReference>
<dbReference type="InParanoid" id="A0A058ZXV8"/>
<dbReference type="Pfam" id="PF13962">
    <property type="entry name" value="PGG"/>
    <property type="match status" value="1"/>
</dbReference>
<keyword evidence="4 8" id="KW-1133">Transmembrane helix</keyword>
<dbReference type="SUPFAM" id="SSF48403">
    <property type="entry name" value="Ankyrin repeat"/>
    <property type="match status" value="1"/>
</dbReference>
<dbReference type="PANTHER" id="PTHR24186">
    <property type="entry name" value="PROTEIN PHOSPHATASE 1 REGULATORY SUBUNIT"/>
    <property type="match status" value="1"/>
</dbReference>
<organism evidence="10">
    <name type="scientific">Eucalyptus grandis</name>
    <name type="common">Flooded gum</name>
    <dbReference type="NCBI Taxonomy" id="71139"/>
    <lineage>
        <taxon>Eukaryota</taxon>
        <taxon>Viridiplantae</taxon>
        <taxon>Streptophyta</taxon>
        <taxon>Embryophyta</taxon>
        <taxon>Tracheophyta</taxon>
        <taxon>Spermatophyta</taxon>
        <taxon>Magnoliopsida</taxon>
        <taxon>eudicotyledons</taxon>
        <taxon>Gunneridae</taxon>
        <taxon>Pentapetalae</taxon>
        <taxon>rosids</taxon>
        <taxon>malvids</taxon>
        <taxon>Myrtales</taxon>
        <taxon>Myrtaceae</taxon>
        <taxon>Myrtoideae</taxon>
        <taxon>Eucalypteae</taxon>
        <taxon>Eucalyptus</taxon>
    </lineage>
</organism>
<evidence type="ECO:0000256" key="1">
    <source>
        <dbReference type="ARBA" id="ARBA00004141"/>
    </source>
</evidence>
<proteinExistence type="predicted"/>
<dbReference type="PROSITE" id="PS50297">
    <property type="entry name" value="ANK_REP_REGION"/>
    <property type="match status" value="4"/>
</dbReference>
<dbReference type="Pfam" id="PF13637">
    <property type="entry name" value="Ank_4"/>
    <property type="match status" value="1"/>
</dbReference>
<protein>
    <recommendedName>
        <fullName evidence="9">PGG domain-containing protein</fullName>
    </recommendedName>
</protein>
<evidence type="ECO:0000256" key="4">
    <source>
        <dbReference type="ARBA" id="ARBA00022989"/>
    </source>
</evidence>
<name>A0A058ZXV8_EUCGR</name>
<feature type="transmembrane region" description="Helical" evidence="8">
    <location>
        <begin position="488"/>
        <end position="508"/>
    </location>
</feature>
<feature type="repeat" description="ANK" evidence="7">
    <location>
        <begin position="158"/>
        <end position="190"/>
    </location>
</feature>
<evidence type="ECO:0000256" key="2">
    <source>
        <dbReference type="ARBA" id="ARBA00022692"/>
    </source>
</evidence>
<keyword evidence="5 7" id="KW-0040">ANK repeat</keyword>
<feature type="transmembrane region" description="Helical" evidence="8">
    <location>
        <begin position="456"/>
        <end position="476"/>
    </location>
</feature>
<dbReference type="PROSITE" id="PS50088">
    <property type="entry name" value="ANK_REPEAT"/>
    <property type="match status" value="5"/>
</dbReference>
<sequence>MGCLEIVRLLVDDGVPAHRAREMSNYYDPSPDDLSLLRKVNGCGDSPLHLAVRSGHIDVVELLVKADSQLMYIDNKMSSSPSSPHYKGANGLTALHAALIRTHHDIIKVLVNKWPLIVTEADEYGRTPLHYAAHLGHLEATKHLLEMNCSVAYIPNKEGMCAFHVAAKQGHVKIMDELIDHCPDVHELHDEKGRTALHVAVVSGRTRVVKYILGNKKFQELINIPDEEGNTPLHLAANCGKDEILMTLTYDRRVDKKAVNKQHCKAIDILHYNPSLGELVKTRIMKKMERAGSRQSLKLVIRDEADTRRYDPYSENNDVKAGDLSGSNSFSERDVLLRLYSDRSSLERSTSGMTSLSDNSFRSIRLKGISGTHLLVATLIATVTFTAGLAVPGGYKDRGSDGDDPGSDDGTAALVSRAAFRIFLIANALAFYCSTLSVFLHFLTSVEHNFHLLLRFTKFAAVLTYISILALMIAFTSGMRAILPGWDAFSTATVAIGCCFVVVCLFGFI</sequence>
<feature type="transmembrane region" description="Helical" evidence="8">
    <location>
        <begin position="374"/>
        <end position="395"/>
    </location>
</feature>
<dbReference type="SMART" id="SM00248">
    <property type="entry name" value="ANK"/>
    <property type="match status" value="6"/>
</dbReference>
<dbReference type="Gramene" id="KCW46201">
    <property type="protein sequence ID" value="KCW46201"/>
    <property type="gene ID" value="EUGRSUZ_K00101"/>
</dbReference>
<evidence type="ECO:0000256" key="7">
    <source>
        <dbReference type="PROSITE-ProRule" id="PRU00023"/>
    </source>
</evidence>
<dbReference type="Pfam" id="PF00023">
    <property type="entry name" value="Ank"/>
    <property type="match status" value="1"/>
</dbReference>
<dbReference type="STRING" id="71139.A0A058ZXV8"/>
<dbReference type="PANTHER" id="PTHR24186:SF36">
    <property type="entry name" value="SERINE_THREONINE-PROTEIN PHOSPHATASE 6 REGULATORY ANKYRIN REPEAT SUBUNIT A-LIKE"/>
    <property type="match status" value="1"/>
</dbReference>
<feature type="domain" description="PGG" evidence="9">
    <location>
        <begin position="369"/>
        <end position="479"/>
    </location>
</feature>
<reference evidence="10" key="1">
    <citation type="submission" date="2013-07" db="EMBL/GenBank/DDBJ databases">
        <title>The genome of Eucalyptus grandis.</title>
        <authorList>
            <person name="Schmutz J."/>
            <person name="Hayes R."/>
            <person name="Myburg A."/>
            <person name="Tuskan G."/>
            <person name="Grattapaglia D."/>
            <person name="Rokhsar D.S."/>
        </authorList>
    </citation>
    <scope>NUCLEOTIDE SEQUENCE</scope>
    <source>
        <tissue evidence="10">Leaf extractions</tissue>
    </source>
</reference>
<dbReference type="GO" id="GO:0005886">
    <property type="term" value="C:plasma membrane"/>
    <property type="evidence" value="ECO:0000318"/>
    <property type="project" value="GO_Central"/>
</dbReference>
<keyword evidence="3" id="KW-0677">Repeat</keyword>
<evidence type="ECO:0000313" key="10">
    <source>
        <dbReference type="EMBL" id="KCW46201.1"/>
    </source>
</evidence>
<keyword evidence="6 8" id="KW-0472">Membrane</keyword>